<reference evidence="2" key="1">
    <citation type="journal article" date="2019" name="bioRxiv">
        <title>The Genome of the Zebra Mussel, Dreissena polymorpha: A Resource for Invasive Species Research.</title>
        <authorList>
            <person name="McCartney M.A."/>
            <person name="Auch B."/>
            <person name="Kono T."/>
            <person name="Mallez S."/>
            <person name="Zhang Y."/>
            <person name="Obille A."/>
            <person name="Becker A."/>
            <person name="Abrahante J.E."/>
            <person name="Garbe J."/>
            <person name="Badalamenti J.P."/>
            <person name="Herman A."/>
            <person name="Mangelson H."/>
            <person name="Liachko I."/>
            <person name="Sullivan S."/>
            <person name="Sone E.D."/>
            <person name="Koren S."/>
            <person name="Silverstein K.A.T."/>
            <person name="Beckman K.B."/>
            <person name="Gohl D.M."/>
        </authorList>
    </citation>
    <scope>NUCLEOTIDE SEQUENCE</scope>
    <source>
        <strain evidence="2">Duluth1</strain>
        <tissue evidence="2">Whole animal</tissue>
    </source>
</reference>
<keyword evidence="3" id="KW-1185">Reference proteome</keyword>
<dbReference type="AlphaFoldDB" id="A0A9D4QJU7"/>
<accession>A0A9D4QJU7</accession>
<protein>
    <submittedName>
        <fullName evidence="2">Uncharacterized protein</fullName>
    </submittedName>
</protein>
<dbReference type="Proteomes" id="UP000828390">
    <property type="component" value="Unassembled WGS sequence"/>
</dbReference>
<feature type="region of interest" description="Disordered" evidence="1">
    <location>
        <begin position="15"/>
        <end position="39"/>
    </location>
</feature>
<dbReference type="EMBL" id="JAIWYP010000004">
    <property type="protein sequence ID" value="KAH3833804.1"/>
    <property type="molecule type" value="Genomic_DNA"/>
</dbReference>
<name>A0A9D4QJU7_DREPO</name>
<gene>
    <name evidence="2" type="ORF">DPMN_107120</name>
</gene>
<evidence type="ECO:0000256" key="1">
    <source>
        <dbReference type="SAM" id="MobiDB-lite"/>
    </source>
</evidence>
<reference evidence="2" key="2">
    <citation type="submission" date="2020-11" db="EMBL/GenBank/DDBJ databases">
        <authorList>
            <person name="McCartney M.A."/>
            <person name="Auch B."/>
            <person name="Kono T."/>
            <person name="Mallez S."/>
            <person name="Becker A."/>
            <person name="Gohl D.M."/>
            <person name="Silverstein K.A.T."/>
            <person name="Koren S."/>
            <person name="Bechman K.B."/>
            <person name="Herman A."/>
            <person name="Abrahante J.E."/>
            <person name="Garbe J."/>
        </authorList>
    </citation>
    <scope>NUCLEOTIDE SEQUENCE</scope>
    <source>
        <strain evidence="2">Duluth1</strain>
        <tissue evidence="2">Whole animal</tissue>
    </source>
</reference>
<sequence>MQDFKFDFQNVLGGGLHPPPPIAGGEHPLPHLPPSPLRSSITIVDGKNSQHPFQNTGYGPGYACAYLLRDKTAQGSILYDVLSYSN</sequence>
<evidence type="ECO:0000313" key="3">
    <source>
        <dbReference type="Proteomes" id="UP000828390"/>
    </source>
</evidence>
<organism evidence="2 3">
    <name type="scientific">Dreissena polymorpha</name>
    <name type="common">Zebra mussel</name>
    <name type="synonym">Mytilus polymorpha</name>
    <dbReference type="NCBI Taxonomy" id="45954"/>
    <lineage>
        <taxon>Eukaryota</taxon>
        <taxon>Metazoa</taxon>
        <taxon>Spiralia</taxon>
        <taxon>Lophotrochozoa</taxon>
        <taxon>Mollusca</taxon>
        <taxon>Bivalvia</taxon>
        <taxon>Autobranchia</taxon>
        <taxon>Heteroconchia</taxon>
        <taxon>Euheterodonta</taxon>
        <taxon>Imparidentia</taxon>
        <taxon>Neoheterodontei</taxon>
        <taxon>Myida</taxon>
        <taxon>Dreissenoidea</taxon>
        <taxon>Dreissenidae</taxon>
        <taxon>Dreissena</taxon>
    </lineage>
</organism>
<proteinExistence type="predicted"/>
<comment type="caution">
    <text evidence="2">The sequence shown here is derived from an EMBL/GenBank/DDBJ whole genome shotgun (WGS) entry which is preliminary data.</text>
</comment>
<evidence type="ECO:0000313" key="2">
    <source>
        <dbReference type="EMBL" id="KAH3833804.1"/>
    </source>
</evidence>